<name>A0A0S4JJ65_BODSA</name>
<dbReference type="VEuPathDB" id="TriTrypDB:BSAL_25610"/>
<sequence length="650" mass="70061">MMQRSGDEPLFDASSPILQFAILDAIAFLVATLQQQETSSYRPRRDGDVSVKLQICQSPLTSSSADNVPLGDEDHIHVSTATLRQPSPQRNVPAPSPATHKNTTTGLAATSSGTPLQVVARTSPVVITTQSISNEARRLGGEAEPGAAAVNNIAPHAAALHRLWEVGSTTPVNVSHRELNSLPSMQQSSNVVVALSPHRRGGGDSAPPIRSSPARRGVLTPQRRGSASPSRKRAAASTHHQLLHLKRVSESPETLEKPQPVSGPLSPNGNPQPWHNTVKVKRDAYGIIVESPRAQWFKTRSQRRRMAANNIDDDRQYFHENRGMWGRGREVERLSDMSISDDEGVSIVEAHSKSTKKAASPPRASPRNLQRKERQERRNTVSPHAQQHRTHEGAALHPVILPAVYQQDLPLSSSPYLTQSRDQDGRHHFAHLSASKQISPPRPNMSTTLLPPSVQLFPPHHQLITAPIAAMSSNTRSLDRAHSIPRSTTPLPMSPAQTTPIPLQSPPSQLSSLSHPANSVAATTGVLISPPSHQQQQQPPPHSEIVVATNKIISRLPSSPPPLHPPAFQSPKKSAAVVVTSAPAPPAIIQLKSLKATTTTTTEVSVTSSQVTSSSVASPVGAGGGAAIEPYQQAMRHPLLQQYLTSRHHQ</sequence>
<dbReference type="EMBL" id="CYKH01001805">
    <property type="protein sequence ID" value="CUG90223.1"/>
    <property type="molecule type" value="Genomic_DNA"/>
</dbReference>
<feature type="compositionally biased region" description="Polar residues" evidence="1">
    <location>
        <begin position="485"/>
        <end position="501"/>
    </location>
</feature>
<feature type="compositionally biased region" description="Low complexity" evidence="1">
    <location>
        <begin position="103"/>
        <end position="114"/>
    </location>
</feature>
<organism evidence="2 3">
    <name type="scientific">Bodo saltans</name>
    <name type="common">Flagellated protozoan</name>
    <dbReference type="NCBI Taxonomy" id="75058"/>
    <lineage>
        <taxon>Eukaryota</taxon>
        <taxon>Discoba</taxon>
        <taxon>Euglenozoa</taxon>
        <taxon>Kinetoplastea</taxon>
        <taxon>Metakinetoplastina</taxon>
        <taxon>Eubodonida</taxon>
        <taxon>Bodonidae</taxon>
        <taxon>Bodo</taxon>
    </lineage>
</organism>
<feature type="region of interest" description="Disordered" evidence="1">
    <location>
        <begin position="83"/>
        <end position="114"/>
    </location>
</feature>
<dbReference type="Proteomes" id="UP000051952">
    <property type="component" value="Unassembled WGS sequence"/>
</dbReference>
<dbReference type="AlphaFoldDB" id="A0A0S4JJ65"/>
<gene>
    <name evidence="2" type="ORF">BSAL_25610</name>
</gene>
<accession>A0A0S4JJ65</accession>
<evidence type="ECO:0000313" key="2">
    <source>
        <dbReference type="EMBL" id="CUG90223.1"/>
    </source>
</evidence>
<feature type="region of interest" description="Disordered" evidence="1">
    <location>
        <begin position="351"/>
        <end position="393"/>
    </location>
</feature>
<evidence type="ECO:0000313" key="3">
    <source>
        <dbReference type="Proteomes" id="UP000051952"/>
    </source>
</evidence>
<feature type="compositionally biased region" description="Basic and acidic residues" evidence="1">
    <location>
        <begin position="370"/>
        <end position="379"/>
    </location>
</feature>
<protein>
    <submittedName>
        <fullName evidence="2">Uncharacterized protein</fullName>
    </submittedName>
</protein>
<evidence type="ECO:0000256" key="1">
    <source>
        <dbReference type="SAM" id="MobiDB-lite"/>
    </source>
</evidence>
<keyword evidence="3" id="KW-1185">Reference proteome</keyword>
<feature type="region of interest" description="Disordered" evidence="1">
    <location>
        <begin position="196"/>
        <end position="276"/>
    </location>
</feature>
<feature type="region of interest" description="Disordered" evidence="1">
    <location>
        <begin position="474"/>
        <end position="515"/>
    </location>
</feature>
<proteinExistence type="predicted"/>
<feature type="compositionally biased region" description="Basic and acidic residues" evidence="1">
    <location>
        <begin position="247"/>
        <end position="256"/>
    </location>
</feature>
<feature type="compositionally biased region" description="Polar residues" evidence="1">
    <location>
        <begin position="265"/>
        <end position="275"/>
    </location>
</feature>
<reference evidence="3" key="1">
    <citation type="submission" date="2015-09" db="EMBL/GenBank/DDBJ databases">
        <authorList>
            <consortium name="Pathogen Informatics"/>
        </authorList>
    </citation>
    <scope>NUCLEOTIDE SEQUENCE [LARGE SCALE GENOMIC DNA]</scope>
    <source>
        <strain evidence="3">Lake Konstanz</strain>
    </source>
</reference>